<evidence type="ECO:0000256" key="1">
    <source>
        <dbReference type="SAM" id="MobiDB-lite"/>
    </source>
</evidence>
<gene>
    <name evidence="2" type="ORF">EYC84_011140</name>
</gene>
<evidence type="ECO:0000313" key="3">
    <source>
        <dbReference type="Proteomes" id="UP000322873"/>
    </source>
</evidence>
<reference evidence="2 3" key="1">
    <citation type="submission" date="2019-06" db="EMBL/GenBank/DDBJ databases">
        <title>Genome Sequence of the Brown Rot Fungal Pathogen Monilinia fructicola.</title>
        <authorList>
            <person name="De Miccolis Angelini R.M."/>
            <person name="Landi L."/>
            <person name="Abate D."/>
            <person name="Pollastro S."/>
            <person name="Romanazzi G."/>
            <person name="Faretra F."/>
        </authorList>
    </citation>
    <scope>NUCLEOTIDE SEQUENCE [LARGE SCALE GENOMIC DNA]</scope>
    <source>
        <strain evidence="2 3">Mfrc123</strain>
    </source>
</reference>
<name>A0A5M9J7F2_MONFR</name>
<keyword evidence="3" id="KW-1185">Reference proteome</keyword>
<evidence type="ECO:0000313" key="2">
    <source>
        <dbReference type="EMBL" id="KAA8564193.1"/>
    </source>
</evidence>
<dbReference type="AlphaFoldDB" id="A0A5M9J7F2"/>
<dbReference type="EMBL" id="VICG01000015">
    <property type="protein sequence ID" value="KAA8564193.1"/>
    <property type="molecule type" value="Genomic_DNA"/>
</dbReference>
<feature type="compositionally biased region" description="Basic and acidic residues" evidence="1">
    <location>
        <begin position="1"/>
        <end position="18"/>
    </location>
</feature>
<dbReference type="Proteomes" id="UP000322873">
    <property type="component" value="Unassembled WGS sequence"/>
</dbReference>
<organism evidence="2 3">
    <name type="scientific">Monilinia fructicola</name>
    <name type="common">Brown rot fungus</name>
    <name type="synonym">Ciboria fructicola</name>
    <dbReference type="NCBI Taxonomy" id="38448"/>
    <lineage>
        <taxon>Eukaryota</taxon>
        <taxon>Fungi</taxon>
        <taxon>Dikarya</taxon>
        <taxon>Ascomycota</taxon>
        <taxon>Pezizomycotina</taxon>
        <taxon>Leotiomycetes</taxon>
        <taxon>Helotiales</taxon>
        <taxon>Sclerotiniaceae</taxon>
        <taxon>Monilinia</taxon>
    </lineage>
</organism>
<feature type="compositionally biased region" description="Acidic residues" evidence="1">
    <location>
        <begin position="90"/>
        <end position="108"/>
    </location>
</feature>
<sequence>MHLSDAMRCDPIRSDRPSPPRLKIPTRNDGLRRFIPHATARRAPHIPIPPLFLLDAGEAPLATLDLHGHGELGVRVAALVVLCADGGDEVDGEAPDVEGVDEGDDPFEDGGRVPPRLAVADAEADGHAELDDDEGELEPEGDAQDAVLSVVDSEALVFPADEDGRERDVSAADEVVSVCFRWGGKGGGGGKIARQMSWAL</sequence>
<comment type="caution">
    <text evidence="2">The sequence shown here is derived from an EMBL/GenBank/DDBJ whole genome shotgun (WGS) entry which is preliminary data.</text>
</comment>
<feature type="region of interest" description="Disordered" evidence="1">
    <location>
        <begin position="1"/>
        <end position="22"/>
    </location>
</feature>
<proteinExistence type="predicted"/>
<protein>
    <submittedName>
        <fullName evidence="2">Uncharacterized protein</fullName>
    </submittedName>
</protein>
<accession>A0A5M9J7F2</accession>
<feature type="region of interest" description="Disordered" evidence="1">
    <location>
        <begin position="90"/>
        <end position="112"/>
    </location>
</feature>